<evidence type="ECO:0000313" key="3">
    <source>
        <dbReference type="Proteomes" id="UP000242770"/>
    </source>
</evidence>
<gene>
    <name evidence="2" type="primary">SSCI67420.1</name>
</gene>
<dbReference type="Proteomes" id="UP000242770">
    <property type="component" value="Unassembled WGS sequence"/>
</dbReference>
<organism evidence="2 3">
    <name type="scientific">Sporisorium scitamineum</name>
    <dbReference type="NCBI Taxonomy" id="49012"/>
    <lineage>
        <taxon>Eukaryota</taxon>
        <taxon>Fungi</taxon>
        <taxon>Dikarya</taxon>
        <taxon>Basidiomycota</taxon>
        <taxon>Ustilaginomycotina</taxon>
        <taxon>Ustilaginomycetes</taxon>
        <taxon>Ustilaginales</taxon>
        <taxon>Ustilaginaceae</taxon>
        <taxon>Sporisorium</taxon>
    </lineage>
</organism>
<dbReference type="EMBL" id="CCFA01004001">
    <property type="protein sequence ID" value="CDS01484.1"/>
    <property type="molecule type" value="Genomic_DNA"/>
</dbReference>
<dbReference type="AlphaFoldDB" id="A0A0F7S2C3"/>
<evidence type="ECO:0000256" key="1">
    <source>
        <dbReference type="SAM" id="MobiDB-lite"/>
    </source>
</evidence>
<protein>
    <submittedName>
        <fullName evidence="2">Uncharacterized protein</fullName>
    </submittedName>
</protein>
<reference evidence="3" key="1">
    <citation type="submission" date="2014-06" db="EMBL/GenBank/DDBJ databases">
        <authorList>
            <person name="Berkman P.J."/>
        </authorList>
    </citation>
    <scope>NUCLEOTIDE SEQUENCE [LARGE SCALE GENOMIC DNA]</scope>
</reference>
<feature type="compositionally biased region" description="Low complexity" evidence="1">
    <location>
        <begin position="74"/>
        <end position="95"/>
    </location>
</feature>
<accession>A0A0F7S2C3</accession>
<proteinExistence type="predicted"/>
<keyword evidence="3" id="KW-1185">Reference proteome</keyword>
<sequence>MIFIKILERRLNDPEVVEMLRGARSVIGSGSESADFSDSIDCFALANETLEPLGGILALSIPGIEGGAEDSSSDDANSNSRISSSAPTSSPLTSLGVHSESGYTSNVLREKCVCE</sequence>
<evidence type="ECO:0000313" key="2">
    <source>
        <dbReference type="EMBL" id="CDS01484.1"/>
    </source>
</evidence>
<name>A0A0F7S2C3_9BASI</name>
<feature type="region of interest" description="Disordered" evidence="1">
    <location>
        <begin position="66"/>
        <end position="103"/>
    </location>
</feature>